<keyword evidence="5" id="KW-1133">Transmembrane helix</keyword>
<evidence type="ECO:0000313" key="9">
    <source>
        <dbReference type="Proteomes" id="UP001321445"/>
    </source>
</evidence>
<dbReference type="SMART" id="SM00304">
    <property type="entry name" value="HAMP"/>
    <property type="match status" value="1"/>
</dbReference>
<evidence type="ECO:0000256" key="3">
    <source>
        <dbReference type="PROSITE-ProRule" id="PRU00284"/>
    </source>
</evidence>
<gene>
    <name evidence="8" type="ORF">HCR_01280</name>
</gene>
<feature type="domain" description="Methyl-accepting transducer" evidence="6">
    <location>
        <begin position="257"/>
        <end position="514"/>
    </location>
</feature>
<dbReference type="SMART" id="SM00283">
    <property type="entry name" value="MA"/>
    <property type="match status" value="1"/>
</dbReference>
<organism evidence="8 9">
    <name type="scientific">Hydrogenimonas cancrithermarum</name>
    <dbReference type="NCBI Taxonomy" id="2993563"/>
    <lineage>
        <taxon>Bacteria</taxon>
        <taxon>Pseudomonadati</taxon>
        <taxon>Campylobacterota</taxon>
        <taxon>Epsilonproteobacteria</taxon>
        <taxon>Campylobacterales</taxon>
        <taxon>Hydrogenimonadaceae</taxon>
        <taxon>Hydrogenimonas</taxon>
    </lineage>
</organism>
<evidence type="ECO:0000256" key="1">
    <source>
        <dbReference type="ARBA" id="ARBA00023224"/>
    </source>
</evidence>
<keyword evidence="1 3" id="KW-0807">Transducer</keyword>
<feature type="transmembrane region" description="Helical" evidence="5">
    <location>
        <begin position="175"/>
        <end position="196"/>
    </location>
</feature>
<dbReference type="EMBL" id="AP027370">
    <property type="protein sequence ID" value="BDY11816.1"/>
    <property type="molecule type" value="Genomic_DNA"/>
</dbReference>
<dbReference type="PROSITE" id="PS50111">
    <property type="entry name" value="CHEMOTAXIS_TRANSDUC_2"/>
    <property type="match status" value="1"/>
</dbReference>
<feature type="coiled-coil region" evidence="4">
    <location>
        <begin position="297"/>
        <end position="334"/>
    </location>
</feature>
<dbReference type="PROSITE" id="PS50885">
    <property type="entry name" value="HAMP"/>
    <property type="match status" value="1"/>
</dbReference>
<dbReference type="SUPFAM" id="SSF58104">
    <property type="entry name" value="Methyl-accepting chemotaxis protein (MCP) signaling domain"/>
    <property type="match status" value="1"/>
</dbReference>
<dbReference type="InterPro" id="IPR004089">
    <property type="entry name" value="MCPsignal_dom"/>
</dbReference>
<name>A0ABM8FHQ1_9BACT</name>
<evidence type="ECO:0008006" key="10">
    <source>
        <dbReference type="Google" id="ProtNLM"/>
    </source>
</evidence>
<evidence type="ECO:0000259" key="7">
    <source>
        <dbReference type="PROSITE" id="PS50885"/>
    </source>
</evidence>
<dbReference type="InterPro" id="IPR003660">
    <property type="entry name" value="HAMP_dom"/>
</dbReference>
<dbReference type="Pfam" id="PF00015">
    <property type="entry name" value="MCPsignal"/>
    <property type="match status" value="1"/>
</dbReference>
<dbReference type="Gene3D" id="3.30.450.290">
    <property type="match status" value="1"/>
</dbReference>
<dbReference type="Proteomes" id="UP001321445">
    <property type="component" value="Chromosome"/>
</dbReference>
<reference evidence="8 9" key="1">
    <citation type="submission" date="2023-03" db="EMBL/GenBank/DDBJ databases">
        <title>Description of Hydrogenimonas sp. ISO32.</title>
        <authorList>
            <person name="Mino S."/>
            <person name="Fukazawa S."/>
            <person name="Sawabe T."/>
        </authorList>
    </citation>
    <scope>NUCLEOTIDE SEQUENCE [LARGE SCALE GENOMIC DNA]</scope>
    <source>
        <strain evidence="8 9">ISO32</strain>
    </source>
</reference>
<dbReference type="PANTHER" id="PTHR32089:SF112">
    <property type="entry name" value="LYSOZYME-LIKE PROTEIN-RELATED"/>
    <property type="match status" value="1"/>
</dbReference>
<dbReference type="Gene3D" id="1.10.287.950">
    <property type="entry name" value="Methyl-accepting chemotaxis protein"/>
    <property type="match status" value="1"/>
</dbReference>
<sequence>MPRTIRGKFTVMLLTTLISGSLLLTVYLFNTFNKVVSESSRDAINTLSDSIFVAIRTSMNFGDPAIVEDTLHTVKKIEGIENIHIAKSKEVIEAFGLKASFTDDPNIRKVFASRKIEVLEDDGESGHRMRLLKPLLATKECLSCHTNVKENDALGVMDLEVSLEKSDAQIRTMEIVIVSALMIATVVAIAMFLLFFKKNVFKPLDILKKRVKDIASGEGDLTKRLHFVKNDEIADVGYWVDAFIEKMQSAIANAKESSHTNLAIAKELHTESERVDARSHQGIHIVENAVKTGEMIQKDLEKNIQSAQQSSHDVKEAKTLVSNIQNEITHLLKQIEVQAESGIEMASRLSELTSNADAAKNVLQSISEIADQTNLLALNAAIEAARAGEHGRGFAVVADEVRKLAEQTQKSLGEIDATIGVIVQEIAHASDAMNKNAKQVEALTDAAGHTDKSILEAVNFMDRVDDVSRSALETSRELGTKVNLILEEIKEIKNSSEENIGSVEKIRRLSDRLNQLAEELNEALERFKT</sequence>
<evidence type="ECO:0000256" key="2">
    <source>
        <dbReference type="ARBA" id="ARBA00029447"/>
    </source>
</evidence>
<dbReference type="PANTHER" id="PTHR32089">
    <property type="entry name" value="METHYL-ACCEPTING CHEMOTAXIS PROTEIN MCPB"/>
    <property type="match status" value="1"/>
</dbReference>
<evidence type="ECO:0000256" key="4">
    <source>
        <dbReference type="SAM" id="Coils"/>
    </source>
</evidence>
<keyword evidence="4" id="KW-0175">Coiled coil</keyword>
<comment type="similarity">
    <text evidence="2">Belongs to the methyl-accepting chemotaxis (MCP) protein family.</text>
</comment>
<keyword evidence="5" id="KW-0812">Transmembrane</keyword>
<evidence type="ECO:0000259" key="6">
    <source>
        <dbReference type="PROSITE" id="PS50111"/>
    </source>
</evidence>
<keyword evidence="9" id="KW-1185">Reference proteome</keyword>
<proteinExistence type="inferred from homology"/>
<dbReference type="RefSeq" id="WP_286337032.1">
    <property type="nucleotide sequence ID" value="NZ_AP027370.1"/>
</dbReference>
<evidence type="ECO:0000313" key="8">
    <source>
        <dbReference type="EMBL" id="BDY11816.1"/>
    </source>
</evidence>
<keyword evidence="5" id="KW-0472">Membrane</keyword>
<evidence type="ECO:0000256" key="5">
    <source>
        <dbReference type="SAM" id="Phobius"/>
    </source>
</evidence>
<feature type="domain" description="HAMP" evidence="7">
    <location>
        <begin position="198"/>
        <end position="252"/>
    </location>
</feature>
<accession>A0ABM8FHQ1</accession>
<protein>
    <recommendedName>
        <fullName evidence="10">Methyl-accepting chemotaxis protein</fullName>
    </recommendedName>
</protein>